<dbReference type="InterPro" id="IPR043519">
    <property type="entry name" value="NT_sf"/>
</dbReference>
<comment type="similarity">
    <text evidence="9">Belongs to the MntA antitoxin family.</text>
</comment>
<dbReference type="PANTHER" id="PTHR33571">
    <property type="entry name" value="SSL8005 PROTEIN"/>
    <property type="match status" value="1"/>
</dbReference>
<dbReference type="InterPro" id="IPR052038">
    <property type="entry name" value="Type-VII_TA_antitoxin"/>
</dbReference>
<dbReference type="RefSeq" id="WP_260747915.1">
    <property type="nucleotide sequence ID" value="NZ_CP092109.1"/>
</dbReference>
<dbReference type="InterPro" id="IPR002934">
    <property type="entry name" value="Polymerase_NTP_transf_dom"/>
</dbReference>
<evidence type="ECO:0000313" key="12">
    <source>
        <dbReference type="Proteomes" id="UP001060414"/>
    </source>
</evidence>
<feature type="domain" description="Polymerase nucleotidyl transferase" evidence="10">
    <location>
        <begin position="12"/>
        <end position="93"/>
    </location>
</feature>
<dbReference type="Pfam" id="PF01909">
    <property type="entry name" value="NTP_transf_2"/>
    <property type="match status" value="1"/>
</dbReference>
<keyword evidence="3" id="KW-0808">Transferase</keyword>
<organism evidence="11 12">
    <name type="scientific">Geoalkalibacter halelectricus</name>
    <dbReference type="NCBI Taxonomy" id="2847045"/>
    <lineage>
        <taxon>Bacteria</taxon>
        <taxon>Pseudomonadati</taxon>
        <taxon>Thermodesulfobacteriota</taxon>
        <taxon>Desulfuromonadia</taxon>
        <taxon>Desulfuromonadales</taxon>
        <taxon>Geoalkalibacteraceae</taxon>
        <taxon>Geoalkalibacter</taxon>
    </lineage>
</organism>
<dbReference type="CDD" id="cd05403">
    <property type="entry name" value="NT_KNTase_like"/>
    <property type="match status" value="1"/>
</dbReference>
<keyword evidence="12" id="KW-1185">Reference proteome</keyword>
<keyword evidence="7" id="KW-0067">ATP-binding</keyword>
<dbReference type="PANTHER" id="PTHR33571:SF12">
    <property type="entry name" value="BSL3053 PROTEIN"/>
    <property type="match status" value="1"/>
</dbReference>
<dbReference type="SUPFAM" id="SSF81301">
    <property type="entry name" value="Nucleotidyltransferase"/>
    <property type="match status" value="1"/>
</dbReference>
<evidence type="ECO:0000256" key="4">
    <source>
        <dbReference type="ARBA" id="ARBA00022695"/>
    </source>
</evidence>
<evidence type="ECO:0000256" key="5">
    <source>
        <dbReference type="ARBA" id="ARBA00022723"/>
    </source>
</evidence>
<keyword evidence="5" id="KW-0479">Metal-binding</keyword>
<evidence type="ECO:0000256" key="3">
    <source>
        <dbReference type="ARBA" id="ARBA00022679"/>
    </source>
</evidence>
<protein>
    <submittedName>
        <fullName evidence="11">Nucleotidyltransferase family protein</fullName>
    </submittedName>
</protein>
<gene>
    <name evidence="11" type="ORF">L9S41_18060</name>
</gene>
<evidence type="ECO:0000256" key="7">
    <source>
        <dbReference type="ARBA" id="ARBA00022840"/>
    </source>
</evidence>
<dbReference type="Gene3D" id="3.30.460.10">
    <property type="entry name" value="Beta Polymerase, domain 2"/>
    <property type="match status" value="1"/>
</dbReference>
<keyword evidence="6" id="KW-0547">Nucleotide-binding</keyword>
<accession>A0ABY5ZKH6</accession>
<keyword evidence="4" id="KW-0548">Nucleotidyltransferase</keyword>
<sequence length="97" mass="11090">MAGTQEILSQLRDLKPTLHRDYKVNQIGLFGSVARGEEKASSDIDLLVELDESADLLDLIGLGQYLEERLHRKVDVVPKASLRKEIRDRVFREVLYP</sequence>
<dbReference type="EMBL" id="CP092109">
    <property type="protein sequence ID" value="UWZ79563.1"/>
    <property type="molecule type" value="Genomic_DNA"/>
</dbReference>
<keyword evidence="2" id="KW-1277">Toxin-antitoxin system</keyword>
<name>A0ABY5ZKH6_9BACT</name>
<proteinExistence type="inferred from homology"/>
<evidence type="ECO:0000256" key="6">
    <source>
        <dbReference type="ARBA" id="ARBA00022741"/>
    </source>
</evidence>
<evidence type="ECO:0000256" key="9">
    <source>
        <dbReference type="ARBA" id="ARBA00038276"/>
    </source>
</evidence>
<evidence type="ECO:0000313" key="11">
    <source>
        <dbReference type="EMBL" id="UWZ79563.1"/>
    </source>
</evidence>
<evidence type="ECO:0000256" key="1">
    <source>
        <dbReference type="ARBA" id="ARBA00001946"/>
    </source>
</evidence>
<evidence type="ECO:0000256" key="2">
    <source>
        <dbReference type="ARBA" id="ARBA00022649"/>
    </source>
</evidence>
<comment type="cofactor">
    <cofactor evidence="1">
        <name>Mg(2+)</name>
        <dbReference type="ChEBI" id="CHEBI:18420"/>
    </cofactor>
</comment>
<evidence type="ECO:0000259" key="10">
    <source>
        <dbReference type="Pfam" id="PF01909"/>
    </source>
</evidence>
<evidence type="ECO:0000256" key="8">
    <source>
        <dbReference type="ARBA" id="ARBA00022842"/>
    </source>
</evidence>
<dbReference type="Proteomes" id="UP001060414">
    <property type="component" value="Chromosome"/>
</dbReference>
<keyword evidence="8" id="KW-0460">Magnesium</keyword>
<reference evidence="11" key="1">
    <citation type="journal article" date="2022" name="Environ. Microbiol.">
        <title>Geoalkalibacter halelectricus SAP #1 sp. nov. possessing extracellular electron transfer and mineral#reducing capabilities from a haloalkaline environment.</title>
        <authorList>
            <person name="Yadav S."/>
            <person name="Singh R."/>
            <person name="Sundharam S.S."/>
            <person name="Chaudhary S."/>
            <person name="Krishnamurthi S."/>
            <person name="Patil S.A."/>
        </authorList>
    </citation>
    <scope>NUCLEOTIDE SEQUENCE</scope>
    <source>
        <strain evidence="11">SAP-1</strain>
    </source>
</reference>